<evidence type="ECO:0000313" key="2">
    <source>
        <dbReference type="WBParaSite" id="ACAC_0000905201-mRNA-1"/>
    </source>
</evidence>
<accession>A0A158PA59</accession>
<reference evidence="1" key="1">
    <citation type="submission" date="2012-09" db="EMBL/GenBank/DDBJ databases">
        <authorList>
            <person name="Martin A.A."/>
        </authorList>
    </citation>
    <scope>NUCLEOTIDE SEQUENCE</scope>
</reference>
<protein>
    <submittedName>
        <fullName evidence="2">Uncharacterized protein</fullName>
    </submittedName>
</protein>
<dbReference type="AlphaFoldDB" id="A0A158PA59"/>
<name>A0A158PA59_ANGCA</name>
<sequence>MGFYGEDDTFCEVSARDASRISPLNGPKRMRLDEPSTSYAEEWQGSAFHDSLAELGSLDANGEMEHDPQESIIRHEILRRIGLGEKPCRALRRYMEKVAKGVKPNPWVSKVQSEKILRKMLRRYMLGIVILACENQCVEDCELEQSHRNAFKSIDYLNEEIIQSLEVLGNFSSEQMRCARNNCQKVPDCSRNTETHDSVNYLIVEGGPYSHRLEMPEHTESNSKVREILKNNRFKSSDDVIDEFPSLVIRSLVHFYMARYFCLWAFGDTELWKKNGFTLFQALFGSQSY</sequence>
<keyword evidence="1" id="KW-1185">Reference proteome</keyword>
<dbReference type="WBParaSite" id="ACAC_0000905201-mRNA-1">
    <property type="protein sequence ID" value="ACAC_0000905201-mRNA-1"/>
    <property type="gene ID" value="ACAC_0000905201"/>
</dbReference>
<dbReference type="Proteomes" id="UP000035642">
    <property type="component" value="Unassembled WGS sequence"/>
</dbReference>
<proteinExistence type="predicted"/>
<evidence type="ECO:0000313" key="1">
    <source>
        <dbReference type="Proteomes" id="UP000035642"/>
    </source>
</evidence>
<reference evidence="2" key="2">
    <citation type="submission" date="2016-04" db="UniProtKB">
        <authorList>
            <consortium name="WormBaseParasite"/>
        </authorList>
    </citation>
    <scope>IDENTIFICATION</scope>
</reference>
<organism evidence="1 2">
    <name type="scientific">Angiostrongylus cantonensis</name>
    <name type="common">Rat lungworm</name>
    <dbReference type="NCBI Taxonomy" id="6313"/>
    <lineage>
        <taxon>Eukaryota</taxon>
        <taxon>Metazoa</taxon>
        <taxon>Ecdysozoa</taxon>
        <taxon>Nematoda</taxon>
        <taxon>Chromadorea</taxon>
        <taxon>Rhabditida</taxon>
        <taxon>Rhabditina</taxon>
        <taxon>Rhabditomorpha</taxon>
        <taxon>Strongyloidea</taxon>
        <taxon>Metastrongylidae</taxon>
        <taxon>Angiostrongylus</taxon>
    </lineage>
</organism>